<keyword evidence="3" id="KW-1185">Reference proteome</keyword>
<protein>
    <submittedName>
        <fullName evidence="2">DUF357 domain-containing protein</fullName>
    </submittedName>
</protein>
<evidence type="ECO:0000259" key="1">
    <source>
        <dbReference type="Pfam" id="PF04010"/>
    </source>
</evidence>
<accession>A0AA97FDH6</accession>
<gene>
    <name evidence="2" type="ORF">F1737_07395</name>
</gene>
<organism evidence="2 3">
    <name type="scientific">Methanochimaera problematica</name>
    <dbReference type="NCBI Taxonomy" id="2609417"/>
    <lineage>
        <taxon>Archaea</taxon>
        <taxon>Methanobacteriati</taxon>
        <taxon>Methanobacteriota</taxon>
        <taxon>Stenosarchaea group</taxon>
        <taxon>Methanomicrobia</taxon>
        <taxon>Methanomicrobiales</taxon>
        <taxon>Methanomicrobiaceae</taxon>
        <taxon>Methanochimaera</taxon>
    </lineage>
</organism>
<sequence length="190" mass="21516">MKTEFFKTIYESALKETQITPKKDTPYYKLAGEILEMALAYRDDGITFLNSGDRVNAHAAFCYGFGWLDFGIGSGLINGNIPKCRIPVFSEDMPKHLTDHLSEKTTRYFRMLTEACDSVESSPDKESPLHSFTEKIYALSMDSVFLGDAYLKKDEKVNALAHFSYGYGWLDAAVRAGLFKITDKRELFTV</sequence>
<evidence type="ECO:0000313" key="2">
    <source>
        <dbReference type="EMBL" id="WOF16532.1"/>
    </source>
</evidence>
<reference evidence="2 3" key="1">
    <citation type="submission" date="2019-09" db="EMBL/GenBank/DDBJ databases">
        <title>The complete genome of Methanoplanus sp. FWC-SCC4.</title>
        <authorList>
            <person name="Chen S.-C."/>
            <person name="Zhou Y.-Z."/>
            <person name="Lai M.-C."/>
        </authorList>
    </citation>
    <scope>NUCLEOTIDE SEQUENCE [LARGE SCALE GENOMIC DNA]</scope>
    <source>
        <strain evidence="2 3">FWC-SCC4</strain>
    </source>
</reference>
<name>A0AA97FDH6_9EURY</name>
<dbReference type="AlphaFoldDB" id="A0AA97FDH6"/>
<evidence type="ECO:0000313" key="3">
    <source>
        <dbReference type="Proteomes" id="UP001301797"/>
    </source>
</evidence>
<dbReference type="EMBL" id="CP043875">
    <property type="protein sequence ID" value="WOF16532.1"/>
    <property type="molecule type" value="Genomic_DNA"/>
</dbReference>
<dbReference type="SUPFAM" id="SSF158372">
    <property type="entry name" value="AF1782-like"/>
    <property type="match status" value="2"/>
</dbReference>
<dbReference type="GeneID" id="85229981"/>
<feature type="domain" description="DUF357" evidence="1">
    <location>
        <begin position="107"/>
        <end position="179"/>
    </location>
</feature>
<dbReference type="InterPro" id="IPR036809">
    <property type="entry name" value="AF1782-like_sf"/>
</dbReference>
<proteinExistence type="predicted"/>
<feature type="domain" description="DUF357" evidence="1">
    <location>
        <begin position="9"/>
        <end position="76"/>
    </location>
</feature>
<dbReference type="InterPro" id="IPR023140">
    <property type="entry name" value="DUF357"/>
</dbReference>
<dbReference type="RefSeq" id="WP_317135951.1">
    <property type="nucleotide sequence ID" value="NZ_CP043875.1"/>
</dbReference>
<dbReference type="Pfam" id="PF04010">
    <property type="entry name" value="DUF357"/>
    <property type="match status" value="2"/>
</dbReference>
<dbReference type="KEGG" id="mefw:F1737_07395"/>
<dbReference type="Proteomes" id="UP001301797">
    <property type="component" value="Chromosome"/>
</dbReference>
<dbReference type="Gene3D" id="1.20.1270.90">
    <property type="entry name" value="AF1782-like"/>
    <property type="match status" value="2"/>
</dbReference>